<keyword evidence="2" id="KW-1185">Reference proteome</keyword>
<accession>A6DQ90</accession>
<comment type="caution">
    <text evidence="1">The sequence shown here is derived from an EMBL/GenBank/DDBJ whole genome shotgun (WGS) entry which is preliminary data.</text>
</comment>
<dbReference type="PANTHER" id="PTHR38978">
    <property type="entry name" value="DUF2787 DOMAIN-CONTAINING PROTEIN"/>
    <property type="match status" value="1"/>
</dbReference>
<dbReference type="STRING" id="313628.LNTAR_16378"/>
<organism evidence="1 2">
    <name type="scientific">Lentisphaera araneosa HTCC2155</name>
    <dbReference type="NCBI Taxonomy" id="313628"/>
    <lineage>
        <taxon>Bacteria</taxon>
        <taxon>Pseudomonadati</taxon>
        <taxon>Lentisphaerota</taxon>
        <taxon>Lentisphaeria</taxon>
        <taxon>Lentisphaerales</taxon>
        <taxon>Lentisphaeraceae</taxon>
        <taxon>Lentisphaera</taxon>
    </lineage>
</organism>
<dbReference type="Pfam" id="PF10980">
    <property type="entry name" value="DUF2787"/>
    <property type="match status" value="1"/>
</dbReference>
<dbReference type="InterPro" id="IPR021248">
    <property type="entry name" value="DUF2787"/>
</dbReference>
<sequence length="130" mass="14991">MNIQNLLLPMNKKLNEILAAIIIDNDLGRTAFTLNFRDPSYSADSGGFHTVELRVNEQELIQYITDFAYVGHGPYAELVKEIDFGFQHKRFTHIGRNYPIAHGAELFKIWQKNFVAYYNMGIYDLEVNSS</sequence>
<dbReference type="Proteomes" id="UP000004947">
    <property type="component" value="Unassembled WGS sequence"/>
</dbReference>
<evidence type="ECO:0000313" key="2">
    <source>
        <dbReference type="Proteomes" id="UP000004947"/>
    </source>
</evidence>
<dbReference type="RefSeq" id="WP_007280019.1">
    <property type="nucleotide sequence ID" value="NZ_ABCK01000019.1"/>
</dbReference>
<evidence type="ECO:0000313" key="1">
    <source>
        <dbReference type="EMBL" id="EDM26141.1"/>
    </source>
</evidence>
<evidence type="ECO:0008006" key="3">
    <source>
        <dbReference type="Google" id="ProtNLM"/>
    </source>
</evidence>
<reference evidence="1 2" key="1">
    <citation type="journal article" date="2010" name="J. Bacteriol.">
        <title>Genome sequence of Lentisphaera araneosa HTCC2155T, the type species of the order Lentisphaerales in the phylum Lentisphaerae.</title>
        <authorList>
            <person name="Thrash J.C."/>
            <person name="Cho J.C."/>
            <person name="Vergin K.L."/>
            <person name="Morris R.M."/>
            <person name="Giovannoni S.J."/>
        </authorList>
    </citation>
    <scope>NUCLEOTIDE SEQUENCE [LARGE SCALE GENOMIC DNA]</scope>
    <source>
        <strain evidence="1 2">HTCC2155</strain>
    </source>
</reference>
<gene>
    <name evidence="1" type="ORF">LNTAR_16378</name>
</gene>
<name>A6DQ90_9BACT</name>
<dbReference type="eggNOG" id="ENOG50330C3">
    <property type="taxonomic scope" value="Bacteria"/>
</dbReference>
<protein>
    <recommendedName>
        <fullName evidence="3">DUF2787 domain-containing protein</fullName>
    </recommendedName>
</protein>
<proteinExistence type="predicted"/>
<dbReference type="PANTHER" id="PTHR38978:SF2">
    <property type="entry name" value="DUF2787 DOMAIN-CONTAINING PROTEIN"/>
    <property type="match status" value="1"/>
</dbReference>
<dbReference type="AlphaFoldDB" id="A6DQ90"/>
<dbReference type="Gene3D" id="3.10.450.430">
    <property type="entry name" value="Protein of unknown function DUF2787"/>
    <property type="match status" value="1"/>
</dbReference>
<dbReference type="EMBL" id="ABCK01000019">
    <property type="protein sequence ID" value="EDM26141.1"/>
    <property type="molecule type" value="Genomic_DNA"/>
</dbReference>